<keyword evidence="5 14" id="KW-0808">Transferase</keyword>
<dbReference type="PROSITE" id="PS50109">
    <property type="entry name" value="HIS_KIN"/>
    <property type="match status" value="1"/>
</dbReference>
<dbReference type="SUPFAM" id="SSF47384">
    <property type="entry name" value="Homodimeric domain of signal transducing histidine kinase"/>
    <property type="match status" value="1"/>
</dbReference>
<dbReference type="EC" id="2.7.13.3" evidence="3"/>
<evidence type="ECO:0000259" key="12">
    <source>
        <dbReference type="PROSITE" id="PS50110"/>
    </source>
</evidence>
<reference evidence="14 15" key="1">
    <citation type="submission" date="2023-07" db="EMBL/GenBank/DDBJ databases">
        <title>Comparative genomics of wheat-associated soil bacteria to identify genetic determinants of phenazine resistance.</title>
        <authorList>
            <person name="Mouncey N."/>
        </authorList>
    </citation>
    <scope>NUCLEOTIDE SEQUENCE [LARGE SCALE GENOMIC DNA]</scope>
    <source>
        <strain evidence="14 15">V2I4</strain>
    </source>
</reference>
<dbReference type="InterPro" id="IPR036388">
    <property type="entry name" value="WH-like_DNA-bd_sf"/>
</dbReference>
<dbReference type="InterPro" id="IPR004358">
    <property type="entry name" value="Sig_transdc_His_kin-like_C"/>
</dbReference>
<sequence>MAALEIGADDYLVKPFSQRELVARIGAVLRRCRPPELSTVLDVGTLRVDTAARQASGTGVLLNLRPREYALLEALARSPGRVLSAEQLLELIWGASWQQSATVIEHVYRVRGKLSRLPTPDSRLPTPGARTADHHGARLRIPSRSVRAAMSTSRPSSTPKPVPDFRRLFDSTISPLLILAPDFTIVEVNRAYLTATGTRRSIVGRPVFEVFPDNPEDPSADGVTNLRRSLETVVGTGRTDTMALQRYDIPTGGEGGFAERYWSPVNTPVLDADDRVTHIIHRVEDVTEFVRLRRAGHERERASAEAQMRAEGMEIDLFVRAREIREVNEQFRRVNGELDAAGRQLQEEQRAKDRFIATLSHELRNPLAAAATAATELLALDLPGGHPALSVLERQLGILARMSNDLLDGTRALTGRLELVPERMDLRSAVESACADMRGLFGHEGRALDLRLPDDPVLVDGDRLRLAQVLTNLLSNALKYTLPGGRTDVCLSCVDGQAQLTVRDDGIGFEPGQAEELFGVFMRAAPAGPHTPEGLGLGLAVARTIVELHGGRISAHSDGPDKGASFGVLLPTAAPDAPQPARPAATGRAQRQLVILIVEDNTDLAATYRALLERQGHHVTVVHTGADAVTATEAGLFDVVLCDLGLPDMDGYTVARTVRSRPHGAGLRLIAVSGFSRGTDRTLAHEAGFDAHLAKPLPLADLLGLLER</sequence>
<dbReference type="PROSITE" id="PS51755">
    <property type="entry name" value="OMPR_PHOB"/>
    <property type="match status" value="1"/>
</dbReference>
<evidence type="ECO:0000256" key="9">
    <source>
        <dbReference type="PROSITE-ProRule" id="PRU01091"/>
    </source>
</evidence>
<feature type="modified residue" description="4-aspartylphosphate" evidence="8">
    <location>
        <position position="643"/>
    </location>
</feature>
<evidence type="ECO:0000256" key="7">
    <source>
        <dbReference type="ARBA" id="ARBA00023125"/>
    </source>
</evidence>
<feature type="domain" description="Histidine kinase" evidence="11">
    <location>
        <begin position="358"/>
        <end position="574"/>
    </location>
</feature>
<dbReference type="Gene3D" id="1.10.10.10">
    <property type="entry name" value="Winged helix-like DNA-binding domain superfamily/Winged helix DNA-binding domain"/>
    <property type="match status" value="1"/>
</dbReference>
<dbReference type="Gene3D" id="1.10.287.130">
    <property type="match status" value="1"/>
</dbReference>
<dbReference type="SUPFAM" id="SSF46894">
    <property type="entry name" value="C-terminal effector domain of the bipartite response regulators"/>
    <property type="match status" value="1"/>
</dbReference>
<keyword evidence="5 14" id="KW-0418">Kinase</keyword>
<feature type="DNA-binding region" description="OmpR/PhoB-type" evidence="9">
    <location>
        <begin position="38"/>
        <end position="141"/>
    </location>
</feature>
<comment type="subcellular location">
    <subcellularLocation>
        <location evidence="2">Cell membrane</location>
    </subcellularLocation>
</comment>
<dbReference type="SMART" id="SM00387">
    <property type="entry name" value="HATPase_c"/>
    <property type="match status" value="1"/>
</dbReference>
<dbReference type="CDD" id="cd00075">
    <property type="entry name" value="HATPase"/>
    <property type="match status" value="1"/>
</dbReference>
<dbReference type="InterPro" id="IPR001867">
    <property type="entry name" value="OmpR/PhoB-type_DNA-bd"/>
</dbReference>
<dbReference type="SUPFAM" id="SSF55785">
    <property type="entry name" value="PYP-like sensor domain (PAS domain)"/>
    <property type="match status" value="1"/>
</dbReference>
<dbReference type="Pfam" id="PF00072">
    <property type="entry name" value="Response_reg"/>
    <property type="match status" value="1"/>
</dbReference>
<feature type="region of interest" description="Disordered" evidence="10">
    <location>
        <begin position="553"/>
        <end position="584"/>
    </location>
</feature>
<feature type="domain" description="OmpR/PhoB-type" evidence="13">
    <location>
        <begin position="38"/>
        <end position="141"/>
    </location>
</feature>
<dbReference type="Pfam" id="PF00512">
    <property type="entry name" value="HisKA"/>
    <property type="match status" value="1"/>
</dbReference>
<dbReference type="Pfam" id="PF02518">
    <property type="entry name" value="HATPase_c"/>
    <property type="match status" value="1"/>
</dbReference>
<evidence type="ECO:0000256" key="2">
    <source>
        <dbReference type="ARBA" id="ARBA00004236"/>
    </source>
</evidence>
<dbReference type="SMART" id="SM00862">
    <property type="entry name" value="Trans_reg_C"/>
    <property type="match status" value="1"/>
</dbReference>
<dbReference type="Pfam" id="PF08448">
    <property type="entry name" value="PAS_4"/>
    <property type="match status" value="1"/>
</dbReference>
<dbReference type="Gene3D" id="3.30.450.20">
    <property type="entry name" value="PAS domain"/>
    <property type="match status" value="1"/>
</dbReference>
<dbReference type="InterPro" id="IPR001789">
    <property type="entry name" value="Sig_transdc_resp-reg_receiver"/>
</dbReference>
<dbReference type="InterPro" id="IPR003661">
    <property type="entry name" value="HisK_dim/P_dom"/>
</dbReference>
<dbReference type="SMART" id="SM00388">
    <property type="entry name" value="HisKA"/>
    <property type="match status" value="1"/>
</dbReference>
<dbReference type="PANTHER" id="PTHR43547">
    <property type="entry name" value="TWO-COMPONENT HISTIDINE KINASE"/>
    <property type="match status" value="1"/>
</dbReference>
<dbReference type="InterPro" id="IPR000014">
    <property type="entry name" value="PAS"/>
</dbReference>
<evidence type="ECO:0000256" key="3">
    <source>
        <dbReference type="ARBA" id="ARBA00012438"/>
    </source>
</evidence>
<dbReference type="Pfam" id="PF00486">
    <property type="entry name" value="Trans_reg_C"/>
    <property type="match status" value="1"/>
</dbReference>
<dbReference type="SMART" id="SM00448">
    <property type="entry name" value="REC"/>
    <property type="match status" value="1"/>
</dbReference>
<feature type="compositionally biased region" description="Polar residues" evidence="10">
    <location>
        <begin position="150"/>
        <end position="159"/>
    </location>
</feature>
<keyword evidence="15" id="KW-1185">Reference proteome</keyword>
<evidence type="ECO:0000259" key="13">
    <source>
        <dbReference type="PROSITE" id="PS51755"/>
    </source>
</evidence>
<dbReference type="SMART" id="SM00091">
    <property type="entry name" value="PAS"/>
    <property type="match status" value="1"/>
</dbReference>
<dbReference type="CDD" id="cd00082">
    <property type="entry name" value="HisKA"/>
    <property type="match status" value="1"/>
</dbReference>
<keyword evidence="6" id="KW-0902">Two-component regulatory system</keyword>
<dbReference type="Gene3D" id="3.30.565.10">
    <property type="entry name" value="Histidine kinase-like ATPase, C-terminal domain"/>
    <property type="match status" value="1"/>
</dbReference>
<dbReference type="InterPro" id="IPR013656">
    <property type="entry name" value="PAS_4"/>
</dbReference>
<organism evidence="14 15">
    <name type="scientific">Streptomyces umbrinus</name>
    <dbReference type="NCBI Taxonomy" id="67370"/>
    <lineage>
        <taxon>Bacteria</taxon>
        <taxon>Bacillati</taxon>
        <taxon>Actinomycetota</taxon>
        <taxon>Actinomycetes</taxon>
        <taxon>Kitasatosporales</taxon>
        <taxon>Streptomycetaceae</taxon>
        <taxon>Streptomyces</taxon>
        <taxon>Streptomyces phaeochromogenes group</taxon>
    </lineage>
</organism>
<proteinExistence type="predicted"/>
<dbReference type="Gene3D" id="3.40.50.2300">
    <property type="match status" value="1"/>
</dbReference>
<dbReference type="InterPro" id="IPR005467">
    <property type="entry name" value="His_kinase_dom"/>
</dbReference>
<dbReference type="InterPro" id="IPR036890">
    <property type="entry name" value="HATPase_C_sf"/>
</dbReference>
<protein>
    <recommendedName>
        <fullName evidence="3">histidine kinase</fullName>
        <ecNumber evidence="3">2.7.13.3</ecNumber>
    </recommendedName>
</protein>
<keyword evidence="7 9" id="KW-0238">DNA-binding</keyword>
<dbReference type="InterPro" id="IPR016032">
    <property type="entry name" value="Sig_transdc_resp-reg_C-effctor"/>
</dbReference>
<evidence type="ECO:0000256" key="5">
    <source>
        <dbReference type="ARBA" id="ARBA00022777"/>
    </source>
</evidence>
<comment type="caution">
    <text evidence="8">Lacks conserved residue(s) required for the propagation of feature annotation.</text>
</comment>
<evidence type="ECO:0000259" key="11">
    <source>
        <dbReference type="PROSITE" id="PS50109"/>
    </source>
</evidence>
<dbReference type="PRINTS" id="PR00344">
    <property type="entry name" value="BCTRLSENSOR"/>
</dbReference>
<gene>
    <name evidence="14" type="ORF">QF035_001310</name>
</gene>
<feature type="domain" description="Response regulatory" evidence="12">
    <location>
        <begin position="594"/>
        <end position="708"/>
    </location>
</feature>
<evidence type="ECO:0000256" key="8">
    <source>
        <dbReference type="PROSITE-ProRule" id="PRU00169"/>
    </source>
</evidence>
<evidence type="ECO:0000256" key="10">
    <source>
        <dbReference type="SAM" id="MobiDB-lite"/>
    </source>
</evidence>
<evidence type="ECO:0000256" key="6">
    <source>
        <dbReference type="ARBA" id="ARBA00023012"/>
    </source>
</evidence>
<evidence type="ECO:0000313" key="15">
    <source>
        <dbReference type="Proteomes" id="UP001230328"/>
    </source>
</evidence>
<dbReference type="InterPro" id="IPR011006">
    <property type="entry name" value="CheY-like_superfamily"/>
</dbReference>
<accession>A0ABU0SJH7</accession>
<dbReference type="Gene3D" id="6.10.250.690">
    <property type="match status" value="1"/>
</dbReference>
<dbReference type="SUPFAM" id="SSF52172">
    <property type="entry name" value="CheY-like"/>
    <property type="match status" value="2"/>
</dbReference>
<feature type="region of interest" description="Disordered" evidence="10">
    <location>
        <begin position="118"/>
        <end position="163"/>
    </location>
</feature>
<comment type="caution">
    <text evidence="14">The sequence shown here is derived from an EMBL/GenBank/DDBJ whole genome shotgun (WGS) entry which is preliminary data.</text>
</comment>
<dbReference type="Proteomes" id="UP001230328">
    <property type="component" value="Unassembled WGS sequence"/>
</dbReference>
<dbReference type="CDD" id="cd00383">
    <property type="entry name" value="trans_reg_C"/>
    <property type="match status" value="1"/>
</dbReference>
<dbReference type="PANTHER" id="PTHR43547:SF2">
    <property type="entry name" value="HYBRID SIGNAL TRANSDUCTION HISTIDINE KINASE C"/>
    <property type="match status" value="1"/>
</dbReference>
<evidence type="ECO:0000313" key="14">
    <source>
        <dbReference type="EMBL" id="MDQ1023728.1"/>
    </source>
</evidence>
<dbReference type="InterPro" id="IPR035965">
    <property type="entry name" value="PAS-like_dom_sf"/>
</dbReference>
<evidence type="ECO:0000256" key="1">
    <source>
        <dbReference type="ARBA" id="ARBA00000085"/>
    </source>
</evidence>
<dbReference type="EMBL" id="JAUSZI010000002">
    <property type="protein sequence ID" value="MDQ1023728.1"/>
    <property type="molecule type" value="Genomic_DNA"/>
</dbReference>
<dbReference type="InterPro" id="IPR036097">
    <property type="entry name" value="HisK_dim/P_sf"/>
</dbReference>
<dbReference type="InterPro" id="IPR003594">
    <property type="entry name" value="HATPase_dom"/>
</dbReference>
<comment type="catalytic activity">
    <reaction evidence="1">
        <text>ATP + protein L-histidine = ADP + protein N-phospho-L-histidine.</text>
        <dbReference type="EC" id="2.7.13.3"/>
    </reaction>
</comment>
<evidence type="ECO:0000256" key="4">
    <source>
        <dbReference type="ARBA" id="ARBA00022553"/>
    </source>
</evidence>
<dbReference type="SUPFAM" id="SSF55874">
    <property type="entry name" value="ATPase domain of HSP90 chaperone/DNA topoisomerase II/histidine kinase"/>
    <property type="match status" value="1"/>
</dbReference>
<feature type="domain" description="Response regulatory" evidence="12">
    <location>
        <begin position="1"/>
        <end position="29"/>
    </location>
</feature>
<dbReference type="GO" id="GO:0016301">
    <property type="term" value="F:kinase activity"/>
    <property type="evidence" value="ECO:0007669"/>
    <property type="project" value="UniProtKB-KW"/>
</dbReference>
<dbReference type="PROSITE" id="PS50110">
    <property type="entry name" value="RESPONSE_REGULATORY"/>
    <property type="match status" value="2"/>
</dbReference>
<name>A0ABU0SJH7_9ACTN</name>
<keyword evidence="4 8" id="KW-0597">Phosphoprotein</keyword>